<dbReference type="PANTHER" id="PTHR33233">
    <property type="entry name" value="ENDONUCLEASE/EXONUCLEASE/PHOSPHATASE"/>
    <property type="match status" value="1"/>
</dbReference>
<feature type="region of interest" description="Disordered" evidence="1">
    <location>
        <begin position="88"/>
        <end position="107"/>
    </location>
</feature>
<name>A0AAN8Y5X5_SOLBU</name>
<evidence type="ECO:0000313" key="3">
    <source>
        <dbReference type="Proteomes" id="UP001371456"/>
    </source>
</evidence>
<protein>
    <submittedName>
        <fullName evidence="2">Uncharacterized protein</fullName>
    </submittedName>
</protein>
<organism evidence="2 3">
    <name type="scientific">Solanum bulbocastanum</name>
    <name type="common">Wild potato</name>
    <dbReference type="NCBI Taxonomy" id="147425"/>
    <lineage>
        <taxon>Eukaryota</taxon>
        <taxon>Viridiplantae</taxon>
        <taxon>Streptophyta</taxon>
        <taxon>Embryophyta</taxon>
        <taxon>Tracheophyta</taxon>
        <taxon>Spermatophyta</taxon>
        <taxon>Magnoliopsida</taxon>
        <taxon>eudicotyledons</taxon>
        <taxon>Gunneridae</taxon>
        <taxon>Pentapetalae</taxon>
        <taxon>asterids</taxon>
        <taxon>lamiids</taxon>
        <taxon>Solanales</taxon>
        <taxon>Solanaceae</taxon>
        <taxon>Solanoideae</taxon>
        <taxon>Solaneae</taxon>
        <taxon>Solanum</taxon>
    </lineage>
</organism>
<feature type="compositionally biased region" description="Basic and acidic residues" evidence="1">
    <location>
        <begin position="10"/>
        <end position="21"/>
    </location>
</feature>
<evidence type="ECO:0000313" key="2">
    <source>
        <dbReference type="EMBL" id="KAK6778018.1"/>
    </source>
</evidence>
<sequence>MTIGSLVGTRVDREEITRQEQSKTFPMSEGRLTEKGAPSRSEVAWRLSLNSPPTTAKIQESSDLENCDDGKKVDTNGTVAVVAEEETIHSTEAEGINGDQSKRKEQIKEHKEPWVNMFRNNRAANNGMNLSYFPPQIVNGQTMVELEEKEVQVEEDKWKCALIAYVIRECPGYNN</sequence>
<keyword evidence="3" id="KW-1185">Reference proteome</keyword>
<accession>A0AAN8Y5X5</accession>
<evidence type="ECO:0000256" key="1">
    <source>
        <dbReference type="SAM" id="MobiDB-lite"/>
    </source>
</evidence>
<proteinExistence type="predicted"/>
<feature type="compositionally biased region" description="Polar residues" evidence="1">
    <location>
        <begin position="48"/>
        <end position="61"/>
    </location>
</feature>
<dbReference type="Proteomes" id="UP001371456">
    <property type="component" value="Unassembled WGS sequence"/>
</dbReference>
<comment type="caution">
    <text evidence="2">The sequence shown here is derived from an EMBL/GenBank/DDBJ whole genome shotgun (WGS) entry which is preliminary data.</text>
</comment>
<dbReference type="PANTHER" id="PTHR33233:SF17">
    <property type="entry name" value="DUF4283 DOMAIN-CONTAINING PROTEIN"/>
    <property type="match status" value="1"/>
</dbReference>
<feature type="region of interest" description="Disordered" evidence="1">
    <location>
        <begin position="1"/>
        <end position="73"/>
    </location>
</feature>
<dbReference type="AlphaFoldDB" id="A0AAN8Y5X5"/>
<dbReference type="EMBL" id="JBANQN010000010">
    <property type="protein sequence ID" value="KAK6778018.1"/>
    <property type="molecule type" value="Genomic_DNA"/>
</dbReference>
<gene>
    <name evidence="2" type="ORF">RDI58_024736</name>
</gene>
<reference evidence="2 3" key="1">
    <citation type="submission" date="2024-02" db="EMBL/GenBank/DDBJ databases">
        <title>de novo genome assembly of Solanum bulbocastanum strain 11H21.</title>
        <authorList>
            <person name="Hosaka A.J."/>
        </authorList>
    </citation>
    <scope>NUCLEOTIDE SEQUENCE [LARGE SCALE GENOMIC DNA]</scope>
    <source>
        <tissue evidence="2">Young leaves</tissue>
    </source>
</reference>